<dbReference type="InterPro" id="IPR017969">
    <property type="entry name" value="Heavy-metal-associated_CS"/>
</dbReference>
<organism evidence="3 4">
    <name type="scientific">Aliterella atlantica CENA595</name>
    <dbReference type="NCBI Taxonomy" id="1618023"/>
    <lineage>
        <taxon>Bacteria</taxon>
        <taxon>Bacillati</taxon>
        <taxon>Cyanobacteriota</taxon>
        <taxon>Cyanophyceae</taxon>
        <taxon>Chroococcidiopsidales</taxon>
        <taxon>Aliterellaceae</taxon>
        <taxon>Aliterella</taxon>
    </lineage>
</organism>
<dbReference type="AlphaFoldDB" id="A0A0D8ZNZ7"/>
<name>A0A0D8ZNZ7_9CYAN</name>
<dbReference type="InterPro" id="IPR006121">
    <property type="entry name" value="HMA_dom"/>
</dbReference>
<proteinExistence type="predicted"/>
<evidence type="ECO:0000259" key="2">
    <source>
        <dbReference type="PROSITE" id="PS50846"/>
    </source>
</evidence>
<dbReference type="RefSeq" id="WP_045056503.1">
    <property type="nucleotide sequence ID" value="NZ_CAWMDP010000024.1"/>
</dbReference>
<dbReference type="InterPro" id="IPR036163">
    <property type="entry name" value="HMA_dom_sf"/>
</dbReference>
<sequence>MTLQLKVSNMACSACVTTITNAITVIDPTAKVEADSKTKLVNIETQQSEAAVKEAISLAGYTVAQ</sequence>
<comment type="caution">
    <text evidence="3">The sequence shown here is derived from an EMBL/GenBank/DDBJ whole genome shotgun (WGS) entry which is preliminary data.</text>
</comment>
<dbReference type="Gene3D" id="3.30.70.100">
    <property type="match status" value="1"/>
</dbReference>
<protein>
    <submittedName>
        <fullName evidence="3">Heavy metal transporter</fullName>
    </submittedName>
</protein>
<evidence type="ECO:0000313" key="3">
    <source>
        <dbReference type="EMBL" id="KJH70077.1"/>
    </source>
</evidence>
<dbReference type="SUPFAM" id="SSF55008">
    <property type="entry name" value="HMA, heavy metal-associated domain"/>
    <property type="match status" value="1"/>
</dbReference>
<feature type="domain" description="HMA" evidence="2">
    <location>
        <begin position="1"/>
        <end position="64"/>
    </location>
</feature>
<evidence type="ECO:0000313" key="4">
    <source>
        <dbReference type="Proteomes" id="UP000032452"/>
    </source>
</evidence>
<accession>A0A0D8ZNZ7</accession>
<keyword evidence="1" id="KW-0479">Metal-binding</keyword>
<dbReference type="STRING" id="1618023.UH38_20230"/>
<dbReference type="CDD" id="cd00371">
    <property type="entry name" value="HMA"/>
    <property type="match status" value="1"/>
</dbReference>
<evidence type="ECO:0000256" key="1">
    <source>
        <dbReference type="ARBA" id="ARBA00022723"/>
    </source>
</evidence>
<dbReference type="PROSITE" id="PS50846">
    <property type="entry name" value="HMA_2"/>
    <property type="match status" value="1"/>
</dbReference>
<dbReference type="Proteomes" id="UP000032452">
    <property type="component" value="Unassembled WGS sequence"/>
</dbReference>
<keyword evidence="4" id="KW-1185">Reference proteome</keyword>
<dbReference type="Pfam" id="PF00403">
    <property type="entry name" value="HMA"/>
    <property type="match status" value="1"/>
</dbReference>
<dbReference type="PROSITE" id="PS01047">
    <property type="entry name" value="HMA_1"/>
    <property type="match status" value="1"/>
</dbReference>
<dbReference type="EMBL" id="JYON01000028">
    <property type="protein sequence ID" value="KJH70077.1"/>
    <property type="molecule type" value="Genomic_DNA"/>
</dbReference>
<reference evidence="3 4" key="1">
    <citation type="submission" date="2015-02" db="EMBL/GenBank/DDBJ databases">
        <title>Draft genome of a novel marine cyanobacterium (Chroococcales) isolated from South Atlantic Ocean.</title>
        <authorList>
            <person name="Rigonato J."/>
            <person name="Alvarenga D.O."/>
            <person name="Branco L.H."/>
            <person name="Varani A.M."/>
            <person name="Brandini F.P."/>
            <person name="Fiore M.F."/>
        </authorList>
    </citation>
    <scope>NUCLEOTIDE SEQUENCE [LARGE SCALE GENOMIC DNA]</scope>
    <source>
        <strain evidence="3 4">CENA595</strain>
    </source>
</reference>
<dbReference type="GO" id="GO:0046872">
    <property type="term" value="F:metal ion binding"/>
    <property type="evidence" value="ECO:0007669"/>
    <property type="project" value="UniProtKB-KW"/>
</dbReference>
<dbReference type="OrthoDB" id="516025at2"/>
<gene>
    <name evidence="3" type="ORF">UH38_20230</name>
</gene>